<sequence>MGQNVSKSPTLQTCSHQLGMCYPILDTVKVEFPVQRVESDTVVAKDAQLIPSSRVLHAALCAKRENQVDRGMLAKAEWEKQLRAKIEARARERAELAEPEEPPEPEPSCRNDERQQALAAIQADMKGGQLWDRSQVPVLKEEDESTEEESTNAELTETSCEKLSSQRCGDSQTFTTQATSCIQDGAVSGHGKVEAFLSKHGFGSVNAKKRRFLRSTYPLHIAASTGDAQMVSLLLEAGAEKDQKNSAGQTAAQVALKANRKGSHRDVLLALGAMQ</sequence>
<accession>A0AA36JQZ0</accession>
<keyword evidence="4" id="KW-1185">Reference proteome</keyword>
<dbReference type="EMBL" id="CAUJNA010003839">
    <property type="protein sequence ID" value="CAJ1410777.1"/>
    <property type="molecule type" value="Genomic_DNA"/>
</dbReference>
<feature type="region of interest" description="Disordered" evidence="2">
    <location>
        <begin position="92"/>
        <end position="114"/>
    </location>
</feature>
<evidence type="ECO:0000313" key="4">
    <source>
        <dbReference type="Proteomes" id="UP001178507"/>
    </source>
</evidence>
<comment type="caution">
    <text evidence="3">The sequence shown here is derived from an EMBL/GenBank/DDBJ whole genome shotgun (WGS) entry which is preliminary data.</text>
</comment>
<evidence type="ECO:0000256" key="2">
    <source>
        <dbReference type="SAM" id="MobiDB-lite"/>
    </source>
</evidence>
<feature type="repeat" description="ANK" evidence="1">
    <location>
        <begin position="214"/>
        <end position="246"/>
    </location>
</feature>
<feature type="region of interest" description="Disordered" evidence="2">
    <location>
        <begin position="131"/>
        <end position="159"/>
    </location>
</feature>
<dbReference type="AlphaFoldDB" id="A0AA36JQZ0"/>
<proteinExistence type="predicted"/>
<keyword evidence="1" id="KW-0040">ANK repeat</keyword>
<protein>
    <submittedName>
        <fullName evidence="3">Uncharacterized protein</fullName>
    </submittedName>
</protein>
<dbReference type="InterPro" id="IPR036770">
    <property type="entry name" value="Ankyrin_rpt-contain_sf"/>
</dbReference>
<organism evidence="3 4">
    <name type="scientific">Effrenium voratum</name>
    <dbReference type="NCBI Taxonomy" id="2562239"/>
    <lineage>
        <taxon>Eukaryota</taxon>
        <taxon>Sar</taxon>
        <taxon>Alveolata</taxon>
        <taxon>Dinophyceae</taxon>
        <taxon>Suessiales</taxon>
        <taxon>Symbiodiniaceae</taxon>
        <taxon>Effrenium</taxon>
    </lineage>
</organism>
<dbReference type="Pfam" id="PF12796">
    <property type="entry name" value="Ank_2"/>
    <property type="match status" value="1"/>
</dbReference>
<feature type="compositionally biased region" description="Acidic residues" evidence="2">
    <location>
        <begin position="141"/>
        <end position="151"/>
    </location>
</feature>
<dbReference type="Gene3D" id="1.25.40.20">
    <property type="entry name" value="Ankyrin repeat-containing domain"/>
    <property type="match status" value="1"/>
</dbReference>
<dbReference type="Proteomes" id="UP001178507">
    <property type="component" value="Unassembled WGS sequence"/>
</dbReference>
<dbReference type="PROSITE" id="PS50297">
    <property type="entry name" value="ANK_REP_REGION"/>
    <property type="match status" value="1"/>
</dbReference>
<dbReference type="PROSITE" id="PS50088">
    <property type="entry name" value="ANK_REPEAT"/>
    <property type="match status" value="1"/>
</dbReference>
<dbReference type="SUPFAM" id="SSF48403">
    <property type="entry name" value="Ankyrin repeat"/>
    <property type="match status" value="1"/>
</dbReference>
<name>A0AA36JQZ0_9DINO</name>
<dbReference type="InterPro" id="IPR002110">
    <property type="entry name" value="Ankyrin_rpt"/>
</dbReference>
<evidence type="ECO:0000256" key="1">
    <source>
        <dbReference type="PROSITE-ProRule" id="PRU00023"/>
    </source>
</evidence>
<reference evidence="3" key="1">
    <citation type="submission" date="2023-08" db="EMBL/GenBank/DDBJ databases">
        <authorList>
            <person name="Chen Y."/>
            <person name="Shah S."/>
            <person name="Dougan E. K."/>
            <person name="Thang M."/>
            <person name="Chan C."/>
        </authorList>
    </citation>
    <scope>NUCLEOTIDE SEQUENCE</scope>
</reference>
<evidence type="ECO:0000313" key="3">
    <source>
        <dbReference type="EMBL" id="CAJ1410777.1"/>
    </source>
</evidence>
<gene>
    <name evidence="3" type="ORF">EVOR1521_LOCUS31539</name>
</gene>